<organism evidence="12 13">
    <name type="scientific">Diatraea saccharalis</name>
    <name type="common">sugarcane borer</name>
    <dbReference type="NCBI Taxonomy" id="40085"/>
    <lineage>
        <taxon>Eukaryota</taxon>
        <taxon>Metazoa</taxon>
        <taxon>Ecdysozoa</taxon>
        <taxon>Arthropoda</taxon>
        <taxon>Hexapoda</taxon>
        <taxon>Insecta</taxon>
        <taxon>Pterygota</taxon>
        <taxon>Neoptera</taxon>
        <taxon>Endopterygota</taxon>
        <taxon>Lepidoptera</taxon>
        <taxon>Glossata</taxon>
        <taxon>Ditrysia</taxon>
        <taxon>Pyraloidea</taxon>
        <taxon>Crambidae</taxon>
        <taxon>Crambinae</taxon>
        <taxon>Diatraea</taxon>
    </lineage>
</organism>
<dbReference type="PANTHER" id="PTHR21382:SF1">
    <property type="entry name" value="NADH DEHYDROGENASE [UBIQUINONE] 1 ALPHA SUBCOMPLEX SUBUNIT 11"/>
    <property type="match status" value="1"/>
</dbReference>
<dbReference type="Pfam" id="PF02466">
    <property type="entry name" value="Tim17"/>
    <property type="match status" value="1"/>
</dbReference>
<evidence type="ECO:0000256" key="10">
    <source>
        <dbReference type="ARBA" id="ARBA00031497"/>
    </source>
</evidence>
<keyword evidence="7" id="KW-0496">Mitochondrion</keyword>
<dbReference type="InterPro" id="IPR039205">
    <property type="entry name" value="NDUFA11"/>
</dbReference>
<evidence type="ECO:0000256" key="8">
    <source>
        <dbReference type="ARBA" id="ARBA00023136"/>
    </source>
</evidence>
<evidence type="ECO:0000256" key="11">
    <source>
        <dbReference type="SAM" id="Phobius"/>
    </source>
</evidence>
<evidence type="ECO:0000256" key="7">
    <source>
        <dbReference type="ARBA" id="ARBA00023128"/>
    </source>
</evidence>
<evidence type="ECO:0000256" key="5">
    <source>
        <dbReference type="ARBA" id="ARBA00022792"/>
    </source>
</evidence>
<dbReference type="OrthoDB" id="1913277at2759"/>
<protein>
    <recommendedName>
        <fullName evidence="3">NADH dehydrogenase [ubiquinone] 1 alpha subcomplex subunit 11</fullName>
    </recommendedName>
    <alternativeName>
        <fullName evidence="9">Complex I-B14.7</fullName>
    </alternativeName>
    <alternativeName>
        <fullName evidence="10">NADH-ubiquinone oxidoreductase subunit B14.7</fullName>
    </alternativeName>
</protein>
<keyword evidence="13" id="KW-1185">Reference proteome</keyword>
<keyword evidence="4 11" id="KW-0812">Transmembrane</keyword>
<keyword evidence="8 11" id="KW-0472">Membrane</keyword>
<evidence type="ECO:0000256" key="4">
    <source>
        <dbReference type="ARBA" id="ARBA00022692"/>
    </source>
</evidence>
<feature type="transmembrane region" description="Helical" evidence="11">
    <location>
        <begin position="68"/>
        <end position="87"/>
    </location>
</feature>
<proteinExistence type="inferred from homology"/>
<keyword evidence="5" id="KW-0999">Mitochondrion inner membrane</keyword>
<evidence type="ECO:0000313" key="12">
    <source>
        <dbReference type="EMBL" id="CAG9795504.1"/>
    </source>
</evidence>
<gene>
    <name evidence="12" type="ORF">DIATSA_LOCUS12763</name>
</gene>
<evidence type="ECO:0000256" key="1">
    <source>
        <dbReference type="ARBA" id="ARBA00004292"/>
    </source>
</evidence>
<keyword evidence="6 11" id="KW-1133">Transmembrane helix</keyword>
<dbReference type="PANTHER" id="PTHR21382">
    <property type="entry name" value="NADH-UBIQUINONE OXIDOREDUCTASE SUBUNIT"/>
    <property type="match status" value="1"/>
</dbReference>
<evidence type="ECO:0000313" key="13">
    <source>
        <dbReference type="Proteomes" id="UP001153714"/>
    </source>
</evidence>
<dbReference type="GO" id="GO:0045271">
    <property type="term" value="C:respiratory chain complex I"/>
    <property type="evidence" value="ECO:0007669"/>
    <property type="project" value="InterPro"/>
</dbReference>
<dbReference type="AlphaFoldDB" id="A0A9N9REU1"/>
<comment type="similarity">
    <text evidence="2">Belongs to the complex I NDUFA11 subunit family.</text>
</comment>
<feature type="transmembrane region" description="Helical" evidence="11">
    <location>
        <begin position="39"/>
        <end position="56"/>
    </location>
</feature>
<dbReference type="EMBL" id="OU893339">
    <property type="protein sequence ID" value="CAG9795504.1"/>
    <property type="molecule type" value="Genomic_DNA"/>
</dbReference>
<evidence type="ECO:0000256" key="9">
    <source>
        <dbReference type="ARBA" id="ARBA00030608"/>
    </source>
</evidence>
<sequence length="182" mass="20144">MSKKECKCDETKVTRNYYRYYDTPDGCDVDKKIMVTTRYGVTTGLILGAYDVMMYSHAVGFGNVIRRFLLHTVPLGLMGATFAAVANGVQHLREKDDELNYFVGGFACGPILAAYLGSKHAILLGGLALGAIGIIKKTGVDDCWTFIPERPAHMGTVQSWRNDYTLVADPRDAMIHTCKPRK</sequence>
<name>A0A9N9REU1_9NEOP</name>
<evidence type="ECO:0000256" key="3">
    <source>
        <dbReference type="ARBA" id="ARBA00018191"/>
    </source>
</evidence>
<reference evidence="12" key="1">
    <citation type="submission" date="2021-12" db="EMBL/GenBank/DDBJ databases">
        <authorList>
            <person name="King R."/>
        </authorList>
    </citation>
    <scope>NUCLEOTIDE SEQUENCE</scope>
</reference>
<dbReference type="GO" id="GO:0006120">
    <property type="term" value="P:mitochondrial electron transport, NADH to ubiquinone"/>
    <property type="evidence" value="ECO:0007669"/>
    <property type="project" value="InterPro"/>
</dbReference>
<accession>A0A9N9REU1</accession>
<reference evidence="12" key="2">
    <citation type="submission" date="2022-10" db="EMBL/GenBank/DDBJ databases">
        <authorList>
            <consortium name="ENA_rothamsted_submissions"/>
            <consortium name="culmorum"/>
            <person name="King R."/>
        </authorList>
    </citation>
    <scope>NUCLEOTIDE SEQUENCE</scope>
</reference>
<dbReference type="Proteomes" id="UP001153714">
    <property type="component" value="Chromosome 8"/>
</dbReference>
<feature type="transmembrane region" description="Helical" evidence="11">
    <location>
        <begin position="99"/>
        <end position="117"/>
    </location>
</feature>
<comment type="subcellular location">
    <subcellularLocation>
        <location evidence="1">Mitochondrion inner membrane</location>
        <topology evidence="1">Multi-pass membrane protein</topology>
        <orientation evidence="1">Matrix side</orientation>
    </subcellularLocation>
</comment>
<evidence type="ECO:0000256" key="6">
    <source>
        <dbReference type="ARBA" id="ARBA00022989"/>
    </source>
</evidence>
<evidence type="ECO:0000256" key="2">
    <source>
        <dbReference type="ARBA" id="ARBA00008699"/>
    </source>
</evidence>
<dbReference type="GO" id="GO:0005743">
    <property type="term" value="C:mitochondrial inner membrane"/>
    <property type="evidence" value="ECO:0007669"/>
    <property type="project" value="UniProtKB-SubCell"/>
</dbReference>